<dbReference type="KEGG" id="gms:SOIL9_84460"/>
<sequence length="166" mass="17647">MRCAVLVLLVVLAGPAHAAPVPKHLMKEGDHPDLAALQGKWRLTDIAINGTSLGPGILDQVEATTEVLDNTVAITLSKLNARLSGTFKLDTNASPRRLTSADMKETDLNGKPSATLDPEPFVMIYKIEGDTLVLAINTGDQKEAPKGFSGKDGESIASLTFTRAKK</sequence>
<keyword evidence="1" id="KW-0732">Signal</keyword>
<dbReference type="Proteomes" id="UP000464178">
    <property type="component" value="Chromosome"/>
</dbReference>
<dbReference type="EMBL" id="LR593886">
    <property type="protein sequence ID" value="VTR99651.1"/>
    <property type="molecule type" value="Genomic_DNA"/>
</dbReference>
<gene>
    <name evidence="2" type="ORF">SOIL9_84460</name>
</gene>
<evidence type="ECO:0000313" key="2">
    <source>
        <dbReference type="EMBL" id="VTR99651.1"/>
    </source>
</evidence>
<evidence type="ECO:0000313" key="3">
    <source>
        <dbReference type="Proteomes" id="UP000464178"/>
    </source>
</evidence>
<evidence type="ECO:0000256" key="1">
    <source>
        <dbReference type="SAM" id="SignalP"/>
    </source>
</evidence>
<reference evidence="2 3" key="1">
    <citation type="submission" date="2019-05" db="EMBL/GenBank/DDBJ databases">
        <authorList>
            <consortium name="Science for Life Laboratories"/>
        </authorList>
    </citation>
    <scope>NUCLEOTIDE SEQUENCE [LARGE SCALE GENOMIC DNA]</scope>
    <source>
        <strain evidence="2">Soil9</strain>
    </source>
</reference>
<dbReference type="AlphaFoldDB" id="A0A6P2DFQ7"/>
<dbReference type="NCBIfam" id="TIGR03067">
    <property type="entry name" value="Planc_TIGR03067"/>
    <property type="match status" value="1"/>
</dbReference>
<keyword evidence="3" id="KW-1185">Reference proteome</keyword>
<dbReference type="InterPro" id="IPR017504">
    <property type="entry name" value="CHP03067_Planctomycetes"/>
</dbReference>
<protein>
    <recommendedName>
        <fullName evidence="4">TIGR03067 domain-containing protein</fullName>
    </recommendedName>
</protein>
<name>A0A6P2DFQ7_9BACT</name>
<organism evidence="2 3">
    <name type="scientific">Gemmata massiliana</name>
    <dbReference type="NCBI Taxonomy" id="1210884"/>
    <lineage>
        <taxon>Bacteria</taxon>
        <taxon>Pseudomonadati</taxon>
        <taxon>Planctomycetota</taxon>
        <taxon>Planctomycetia</taxon>
        <taxon>Gemmatales</taxon>
        <taxon>Gemmataceae</taxon>
        <taxon>Gemmata</taxon>
    </lineage>
</organism>
<feature type="signal peptide" evidence="1">
    <location>
        <begin position="1"/>
        <end position="18"/>
    </location>
</feature>
<evidence type="ECO:0008006" key="4">
    <source>
        <dbReference type="Google" id="ProtNLM"/>
    </source>
</evidence>
<feature type="chain" id="PRO_5026675560" description="TIGR03067 domain-containing protein" evidence="1">
    <location>
        <begin position="19"/>
        <end position="166"/>
    </location>
</feature>
<dbReference type="RefSeq" id="WP_162671940.1">
    <property type="nucleotide sequence ID" value="NZ_LR593886.1"/>
</dbReference>
<accession>A0A6P2DFQ7</accession>
<proteinExistence type="predicted"/>